<dbReference type="Proteomes" id="UP001162030">
    <property type="component" value="Chromosome"/>
</dbReference>
<comment type="similarity">
    <text evidence="2 7 8">Belongs to the NAPRTase family.</text>
</comment>
<dbReference type="SUPFAM" id="SSF54675">
    <property type="entry name" value="Nicotinate/Quinolinate PRTase N-terminal domain-like"/>
    <property type="match status" value="1"/>
</dbReference>
<dbReference type="InterPro" id="IPR041525">
    <property type="entry name" value="N/Namide_PRibTrfase"/>
</dbReference>
<evidence type="ECO:0000259" key="9">
    <source>
        <dbReference type="Pfam" id="PF04095"/>
    </source>
</evidence>
<dbReference type="HAMAP" id="MF_00570">
    <property type="entry name" value="NAPRTase"/>
    <property type="match status" value="1"/>
</dbReference>
<keyword evidence="4 7" id="KW-0597">Phosphoprotein</keyword>
<dbReference type="Gene3D" id="3.20.140.10">
    <property type="entry name" value="nicotinate phosphoribosyltransferase"/>
    <property type="match status" value="1"/>
</dbReference>
<keyword evidence="6 7" id="KW-0662">Pyridine nucleotide biosynthesis</keyword>
<evidence type="ECO:0000256" key="7">
    <source>
        <dbReference type="HAMAP-Rule" id="MF_00570"/>
    </source>
</evidence>
<evidence type="ECO:0000256" key="1">
    <source>
        <dbReference type="ARBA" id="ARBA00004952"/>
    </source>
</evidence>
<dbReference type="SUPFAM" id="SSF51690">
    <property type="entry name" value="Nicotinate/Quinolinate PRTase C-terminal domain-like"/>
    <property type="match status" value="1"/>
</dbReference>
<evidence type="ECO:0000256" key="5">
    <source>
        <dbReference type="ARBA" id="ARBA00022598"/>
    </source>
</evidence>
<keyword evidence="11" id="KW-0328">Glycosyltransferase</keyword>
<feature type="modified residue" description="Phosphohistidine; by autocatalysis" evidence="7">
    <location>
        <position position="260"/>
    </location>
</feature>
<evidence type="ECO:0000313" key="12">
    <source>
        <dbReference type="Proteomes" id="UP001162030"/>
    </source>
</evidence>
<proteinExistence type="inferred from homology"/>
<dbReference type="InterPro" id="IPR036068">
    <property type="entry name" value="Nicotinate_pribotase-like_C"/>
</dbReference>
<dbReference type="EMBL" id="OX458333">
    <property type="protein sequence ID" value="CAI8808679.1"/>
    <property type="molecule type" value="Genomic_DNA"/>
</dbReference>
<dbReference type="GO" id="GO:0016757">
    <property type="term" value="F:glycosyltransferase activity"/>
    <property type="evidence" value="ECO:0007669"/>
    <property type="project" value="UniProtKB-KW"/>
</dbReference>
<evidence type="ECO:0000313" key="11">
    <source>
        <dbReference type="EMBL" id="CAI8808679.1"/>
    </source>
</evidence>
<keyword evidence="12" id="KW-1185">Reference proteome</keyword>
<dbReference type="InterPro" id="IPR007229">
    <property type="entry name" value="Nic_PRibTrfase-Fam"/>
</dbReference>
<name>A0ABN8X455_9GAMM</name>
<dbReference type="NCBIfam" id="NF003704">
    <property type="entry name" value="PRK05321.1"/>
    <property type="match status" value="1"/>
</dbReference>
<dbReference type="NCBIfam" id="TIGR01514">
    <property type="entry name" value="NAPRTase"/>
    <property type="match status" value="1"/>
</dbReference>
<dbReference type="InterPro" id="IPR006406">
    <property type="entry name" value="Nic_PRibTrfase"/>
</dbReference>
<comment type="catalytic activity">
    <reaction evidence="7 8">
        <text>5-phospho-alpha-D-ribose 1-diphosphate + nicotinate + ATP + H2O = nicotinate beta-D-ribonucleotide + ADP + phosphate + diphosphate</text>
        <dbReference type="Rhea" id="RHEA:36163"/>
        <dbReference type="ChEBI" id="CHEBI:15377"/>
        <dbReference type="ChEBI" id="CHEBI:30616"/>
        <dbReference type="ChEBI" id="CHEBI:32544"/>
        <dbReference type="ChEBI" id="CHEBI:33019"/>
        <dbReference type="ChEBI" id="CHEBI:43474"/>
        <dbReference type="ChEBI" id="CHEBI:57502"/>
        <dbReference type="ChEBI" id="CHEBI:58017"/>
        <dbReference type="ChEBI" id="CHEBI:456216"/>
        <dbReference type="EC" id="6.3.4.21"/>
    </reaction>
</comment>
<protein>
    <recommendedName>
        <fullName evidence="3 7">Nicotinate phosphoribosyltransferase</fullName>
        <shortName evidence="7">NAPRTase</shortName>
        <ecNumber evidence="3 7">6.3.4.21</ecNumber>
    </recommendedName>
</protein>
<organism evidence="11 12">
    <name type="scientific">Methylocaldum szegediense</name>
    <dbReference type="NCBI Taxonomy" id="73780"/>
    <lineage>
        <taxon>Bacteria</taxon>
        <taxon>Pseudomonadati</taxon>
        <taxon>Pseudomonadota</taxon>
        <taxon>Gammaproteobacteria</taxon>
        <taxon>Methylococcales</taxon>
        <taxon>Methylococcaceae</taxon>
        <taxon>Methylocaldum</taxon>
    </lineage>
</organism>
<dbReference type="Pfam" id="PF17767">
    <property type="entry name" value="NAPRTase_N"/>
    <property type="match status" value="1"/>
</dbReference>
<keyword evidence="11" id="KW-0808">Transferase</keyword>
<feature type="domain" description="Nicotinate phosphoribosyltransferase N-terminal" evidence="10">
    <location>
        <begin position="52"/>
        <end position="170"/>
    </location>
</feature>
<comment type="pathway">
    <text evidence="1 7 8">Cofactor biosynthesis; NAD(+) biosynthesis; nicotinate D-ribonucleotide from nicotinate: step 1/1.</text>
</comment>
<comment type="PTM">
    <text evidence="7 8">Transiently phosphorylated on a His residue during the reaction cycle. Phosphorylation strongly increases the affinity for substrates and increases the rate of nicotinate D-ribonucleotide production. Dephosphorylation regenerates the low-affinity form of the enzyme, leading to product release.</text>
</comment>
<dbReference type="GO" id="GO:0004516">
    <property type="term" value="F:nicotinate phosphoribosyltransferase activity"/>
    <property type="evidence" value="ECO:0007669"/>
    <property type="project" value="UniProtKB-EC"/>
</dbReference>
<evidence type="ECO:0000256" key="3">
    <source>
        <dbReference type="ARBA" id="ARBA00013236"/>
    </source>
</evidence>
<feature type="domain" description="Nicotinate/nicotinamide phosphoribosyltransferase" evidence="9">
    <location>
        <begin position="207"/>
        <end position="433"/>
    </location>
</feature>
<dbReference type="PIRSF" id="PIRSF000484">
    <property type="entry name" value="NAPRT"/>
    <property type="match status" value="1"/>
</dbReference>
<evidence type="ECO:0000256" key="8">
    <source>
        <dbReference type="RuleBase" id="RU003838"/>
    </source>
</evidence>
<reference evidence="11 12" key="1">
    <citation type="submission" date="2023-03" db="EMBL/GenBank/DDBJ databases">
        <authorList>
            <person name="Pearce D."/>
        </authorList>
    </citation>
    <scope>NUCLEOTIDE SEQUENCE [LARGE SCALE GENOMIC DNA]</scope>
    <source>
        <strain evidence="11">Msz</strain>
    </source>
</reference>
<evidence type="ECO:0000256" key="4">
    <source>
        <dbReference type="ARBA" id="ARBA00022553"/>
    </source>
</evidence>
<dbReference type="Pfam" id="PF04095">
    <property type="entry name" value="NAPRTase"/>
    <property type="match status" value="1"/>
</dbReference>
<dbReference type="EC" id="6.3.4.21" evidence="3 7"/>
<gene>
    <name evidence="7 11" type="primary">pncB</name>
    <name evidence="11" type="ORF">MSZNOR_1736</name>
</gene>
<evidence type="ECO:0000256" key="6">
    <source>
        <dbReference type="ARBA" id="ARBA00022642"/>
    </source>
</evidence>
<dbReference type="PANTHER" id="PTHR11098">
    <property type="entry name" value="NICOTINATE PHOSPHORIBOSYLTRANSFERASE"/>
    <property type="match status" value="1"/>
</dbReference>
<evidence type="ECO:0000259" key="10">
    <source>
        <dbReference type="Pfam" id="PF17767"/>
    </source>
</evidence>
<dbReference type="RefSeq" id="WP_235726570.1">
    <property type="nucleotide sequence ID" value="NZ_OX458333.1"/>
</dbReference>
<dbReference type="PANTHER" id="PTHR11098:SF1">
    <property type="entry name" value="NICOTINATE PHOSPHORIBOSYLTRANSFERASE"/>
    <property type="match status" value="1"/>
</dbReference>
<dbReference type="InterPro" id="IPR040727">
    <property type="entry name" value="NAPRTase_N"/>
</dbReference>
<sequence>MKKTASNNPPSLKARVDQYLRMVPESPDAEMHASVHEFYAEHGRLPVVTSLLEDDLYKITMQQALLHHCPGAEAEYRFVCRTPDVDLRPLIPDIELELEHLCRLRYTEAELDYLRTLRYIKPDFVHFLRLYQLHRPFVEVRAGDEQLEIRIQGPQVHVMRFEIFLMSIVNELYFLAFDTPETRAEGLRRLNEKIDLIRKETGTRSGFQLSDFGTRRRFSRQWQHIVVRTLKERLPRVFAGTSNIACAKAYGVTPIGTMAHEYLQTFQALGYRLVDSQKAAFECWNKEYDGDLGIALTDVINLEAFKRDFGLKFCKLFDGVRHDSGDPYRWADEIIRHFKRHRVDPSQKTLVFSDGLTVPKAIDLFRYVGCRARTGFGIGTNLTNDLGPSPLNIVIKVVRVNGQPVAKISDSPGKTVCEDAAYVAYLKQVFGVEEQAA</sequence>
<keyword evidence="5 7" id="KW-0436">Ligase</keyword>
<comment type="function">
    <text evidence="7 8">Catalyzes the synthesis of beta-nicotinate D-ribonucleotide from nicotinate and 5-phospho-D-ribose 1-phosphate at the expense of ATP.</text>
</comment>
<evidence type="ECO:0000256" key="2">
    <source>
        <dbReference type="ARBA" id="ARBA00010897"/>
    </source>
</evidence>
<accession>A0ABN8X455</accession>